<gene>
    <name evidence="1" type="ORF">ACFFHT_03735</name>
</gene>
<dbReference type="Proteomes" id="UP001589769">
    <property type="component" value="Unassembled WGS sequence"/>
</dbReference>
<dbReference type="Gene3D" id="3.10.450.50">
    <property type="match status" value="1"/>
</dbReference>
<organism evidence="1 2">
    <name type="scientific">Gallibacterium melopsittaci</name>
    <dbReference type="NCBI Taxonomy" id="516063"/>
    <lineage>
        <taxon>Bacteria</taxon>
        <taxon>Pseudomonadati</taxon>
        <taxon>Pseudomonadota</taxon>
        <taxon>Gammaproteobacteria</taxon>
        <taxon>Pasteurellales</taxon>
        <taxon>Pasteurellaceae</taxon>
        <taxon>Gallibacterium</taxon>
    </lineage>
</organism>
<sequence>MTLSTIATTHAQHYTPEQQALAEHLIALEREALDLWFQGQTSGYRKLWSQKNFSYCDGAQLHRIDEHGQICEFLDTIEGKLFADSYEFVNPRIQFGQDMALLTYELYADTTLIDMKYNCIELFQKEEDGVWRVIHSTWSFIRPMDMDFSKIVQAV</sequence>
<dbReference type="SUPFAM" id="SSF54427">
    <property type="entry name" value="NTF2-like"/>
    <property type="match status" value="1"/>
</dbReference>
<name>A0ABV6HUV5_9PAST</name>
<proteinExistence type="predicted"/>
<accession>A0ABV6HUV5</accession>
<keyword evidence="2" id="KW-1185">Reference proteome</keyword>
<reference evidence="1 2" key="1">
    <citation type="submission" date="2024-09" db="EMBL/GenBank/DDBJ databases">
        <authorList>
            <person name="Sun Q."/>
            <person name="Mori K."/>
        </authorList>
    </citation>
    <scope>NUCLEOTIDE SEQUENCE [LARGE SCALE GENOMIC DNA]</scope>
    <source>
        <strain evidence="1 2">CCM 7538</strain>
    </source>
</reference>
<dbReference type="RefSeq" id="WP_382373595.1">
    <property type="nucleotide sequence ID" value="NZ_JBHLWA010000014.1"/>
</dbReference>
<dbReference type="InterPro" id="IPR032710">
    <property type="entry name" value="NTF2-like_dom_sf"/>
</dbReference>
<evidence type="ECO:0000313" key="1">
    <source>
        <dbReference type="EMBL" id="MFC0322673.1"/>
    </source>
</evidence>
<comment type="caution">
    <text evidence="1">The sequence shown here is derived from an EMBL/GenBank/DDBJ whole genome shotgun (WGS) entry which is preliminary data.</text>
</comment>
<dbReference type="EMBL" id="JBHLWA010000014">
    <property type="protein sequence ID" value="MFC0322673.1"/>
    <property type="molecule type" value="Genomic_DNA"/>
</dbReference>
<evidence type="ECO:0000313" key="2">
    <source>
        <dbReference type="Proteomes" id="UP001589769"/>
    </source>
</evidence>
<protein>
    <submittedName>
        <fullName evidence="1">Nuclear transport factor 2 family protein</fullName>
    </submittedName>
</protein>